<keyword evidence="2" id="KW-1185">Reference proteome</keyword>
<reference evidence="1 2" key="1">
    <citation type="journal article" date="2013" name="Antonie Van Leeuwenhoek">
        <title>Dongia rigui sp. nov., isolated from freshwater of a large wetland in Korea.</title>
        <authorList>
            <person name="Baik K.S."/>
            <person name="Hwang Y.M."/>
            <person name="Choi J.S."/>
            <person name="Kwon J."/>
            <person name="Seong C.N."/>
        </authorList>
    </citation>
    <scope>NUCLEOTIDE SEQUENCE [LARGE SCALE GENOMIC DNA]</scope>
    <source>
        <strain evidence="1 2">04SU4-P</strain>
    </source>
</reference>
<dbReference type="RefSeq" id="WP_320499249.1">
    <property type="nucleotide sequence ID" value="NZ_JAXCLX010000001.1"/>
</dbReference>
<proteinExistence type="predicted"/>
<dbReference type="Proteomes" id="UP001271769">
    <property type="component" value="Unassembled WGS sequence"/>
</dbReference>
<organism evidence="1 2">
    <name type="scientific">Dongia rigui</name>
    <dbReference type="NCBI Taxonomy" id="940149"/>
    <lineage>
        <taxon>Bacteria</taxon>
        <taxon>Pseudomonadati</taxon>
        <taxon>Pseudomonadota</taxon>
        <taxon>Alphaproteobacteria</taxon>
        <taxon>Rhodospirillales</taxon>
        <taxon>Dongiaceae</taxon>
        <taxon>Dongia</taxon>
    </lineage>
</organism>
<name>A0ABU5DUA7_9PROT</name>
<sequence length="164" mass="17694">MVISLTGCVSKYRLDSYEAPVSRLGKQSTFYVALPADGQYSGTTYPQSGAATAQVISSTLQVHVDKVVIGTTPAEDLTAALKQAQQRGLSHVFLATILNWEERATEWSGIPDKITLKMAVYDAQTGKVVSSTVSSASSKWGTFGGDHPQDLLPEPIKRFVDPLF</sequence>
<comment type="caution">
    <text evidence="1">The sequence shown here is derived from an EMBL/GenBank/DDBJ whole genome shotgun (WGS) entry which is preliminary data.</text>
</comment>
<evidence type="ECO:0000313" key="1">
    <source>
        <dbReference type="EMBL" id="MDY0870880.1"/>
    </source>
</evidence>
<dbReference type="EMBL" id="JAXCLX010000001">
    <property type="protein sequence ID" value="MDY0870880.1"/>
    <property type="molecule type" value="Genomic_DNA"/>
</dbReference>
<dbReference type="Pfam" id="PF16105">
    <property type="entry name" value="DUF4823"/>
    <property type="match status" value="1"/>
</dbReference>
<dbReference type="InterPro" id="IPR032248">
    <property type="entry name" value="DUF4823"/>
</dbReference>
<accession>A0ABU5DUA7</accession>
<gene>
    <name evidence="1" type="ORF">SMD31_03060</name>
</gene>
<evidence type="ECO:0000313" key="2">
    <source>
        <dbReference type="Proteomes" id="UP001271769"/>
    </source>
</evidence>
<protein>
    <submittedName>
        <fullName evidence="1">DUF4823 domain-containing protein</fullName>
    </submittedName>
</protein>